<evidence type="ECO:0000313" key="2">
    <source>
        <dbReference type="Proteomes" id="UP001530315"/>
    </source>
</evidence>
<organism evidence="1 2">
    <name type="scientific">Stephanodiscus triporus</name>
    <dbReference type="NCBI Taxonomy" id="2934178"/>
    <lineage>
        <taxon>Eukaryota</taxon>
        <taxon>Sar</taxon>
        <taxon>Stramenopiles</taxon>
        <taxon>Ochrophyta</taxon>
        <taxon>Bacillariophyta</taxon>
        <taxon>Coscinodiscophyceae</taxon>
        <taxon>Thalassiosirophycidae</taxon>
        <taxon>Stephanodiscales</taxon>
        <taxon>Stephanodiscaceae</taxon>
        <taxon>Stephanodiscus</taxon>
    </lineage>
</organism>
<keyword evidence="2" id="KW-1185">Reference proteome</keyword>
<accession>A0ABD3Q320</accession>
<dbReference type="EMBL" id="JALLAZ020000544">
    <property type="protein sequence ID" value="KAL3792645.1"/>
    <property type="molecule type" value="Genomic_DNA"/>
</dbReference>
<dbReference type="AlphaFoldDB" id="A0ABD3Q320"/>
<protein>
    <submittedName>
        <fullName evidence="1">Uncharacterized protein</fullName>
    </submittedName>
</protein>
<gene>
    <name evidence="1" type="ORF">ACHAW5_005099</name>
</gene>
<name>A0ABD3Q320_9STRA</name>
<reference evidence="1 2" key="1">
    <citation type="submission" date="2024-10" db="EMBL/GenBank/DDBJ databases">
        <title>Updated reference genomes for cyclostephanoid diatoms.</title>
        <authorList>
            <person name="Roberts W.R."/>
            <person name="Alverson A.J."/>
        </authorList>
    </citation>
    <scope>NUCLEOTIDE SEQUENCE [LARGE SCALE GENOMIC DNA]</scope>
    <source>
        <strain evidence="1 2">AJA276-08</strain>
    </source>
</reference>
<proteinExistence type="predicted"/>
<evidence type="ECO:0000313" key="1">
    <source>
        <dbReference type="EMBL" id="KAL3792645.1"/>
    </source>
</evidence>
<comment type="caution">
    <text evidence="1">The sequence shown here is derived from an EMBL/GenBank/DDBJ whole genome shotgun (WGS) entry which is preliminary data.</text>
</comment>
<sequence>MTVTTLNSQFTVLPLTSENSFLRLVPQSPYDVQKVFFRCSFGSVGQRDSRHDLADFLPGDSFNRFAIDGYLADIRSLGWHTIKRQMGSSLENAFFRPFPNISSWVAFLECALFVRGAAVNADEEEAAIIASITVALGVESIVATEN</sequence>
<dbReference type="Proteomes" id="UP001530315">
    <property type="component" value="Unassembled WGS sequence"/>
</dbReference>